<dbReference type="GO" id="GO:0003777">
    <property type="term" value="F:microtubule motor activity"/>
    <property type="evidence" value="ECO:0007669"/>
    <property type="project" value="InterPro"/>
</dbReference>
<feature type="region of interest" description="Disordered" evidence="9">
    <location>
        <begin position="893"/>
        <end position="944"/>
    </location>
</feature>
<dbReference type="InterPro" id="IPR001752">
    <property type="entry name" value="Kinesin_motor_dom"/>
</dbReference>
<evidence type="ECO:0000256" key="1">
    <source>
        <dbReference type="ARBA" id="ARBA00010899"/>
    </source>
</evidence>
<dbReference type="AlphaFoldDB" id="A0A1D1ZNW4"/>
<gene>
    <name evidence="12" type="ORF">g.86428</name>
</gene>
<dbReference type="PRINTS" id="PR00380">
    <property type="entry name" value="KINESINHEAVY"/>
</dbReference>
<dbReference type="SMART" id="SM00033">
    <property type="entry name" value="CH"/>
    <property type="match status" value="1"/>
</dbReference>
<feature type="compositionally biased region" description="Low complexity" evidence="9">
    <location>
        <begin position="912"/>
        <end position="933"/>
    </location>
</feature>
<feature type="compositionally biased region" description="Polar residues" evidence="9">
    <location>
        <begin position="1085"/>
        <end position="1095"/>
    </location>
</feature>
<evidence type="ECO:0000256" key="5">
    <source>
        <dbReference type="ARBA" id="ARBA00023054"/>
    </source>
</evidence>
<accession>A0A1D1ZNW4</accession>
<name>A0A1D1ZNW4_AUXPR</name>
<dbReference type="FunFam" id="3.40.850.10:FF:000044">
    <property type="entry name" value="p-loop containing nucleoside triphosphate hydrolases superfamily protein"/>
    <property type="match status" value="1"/>
</dbReference>
<dbReference type="GO" id="GO:0005874">
    <property type="term" value="C:microtubule"/>
    <property type="evidence" value="ECO:0007669"/>
    <property type="project" value="UniProtKB-KW"/>
</dbReference>
<feature type="region of interest" description="Disordered" evidence="9">
    <location>
        <begin position="164"/>
        <end position="223"/>
    </location>
</feature>
<dbReference type="PROSITE" id="PS50021">
    <property type="entry name" value="CH"/>
    <property type="match status" value="1"/>
</dbReference>
<evidence type="ECO:0000256" key="2">
    <source>
        <dbReference type="ARBA" id="ARBA00022701"/>
    </source>
</evidence>
<dbReference type="InterPro" id="IPR027640">
    <property type="entry name" value="Kinesin-like_fam"/>
</dbReference>
<dbReference type="InterPro" id="IPR036872">
    <property type="entry name" value="CH_dom_sf"/>
</dbReference>
<comment type="similarity">
    <text evidence="1">Belongs to the TRAFAC class myosin-kinesin ATPase superfamily. Kinesin family. KIN-14 subfamily.</text>
</comment>
<dbReference type="Pfam" id="PF00225">
    <property type="entry name" value="Kinesin"/>
    <property type="match status" value="1"/>
</dbReference>
<feature type="compositionally biased region" description="Low complexity" evidence="9">
    <location>
        <begin position="20"/>
        <end position="37"/>
    </location>
</feature>
<organism evidence="12">
    <name type="scientific">Auxenochlorella protothecoides</name>
    <name type="common">Green microalga</name>
    <name type="synonym">Chlorella protothecoides</name>
    <dbReference type="NCBI Taxonomy" id="3075"/>
    <lineage>
        <taxon>Eukaryota</taxon>
        <taxon>Viridiplantae</taxon>
        <taxon>Chlorophyta</taxon>
        <taxon>core chlorophytes</taxon>
        <taxon>Trebouxiophyceae</taxon>
        <taxon>Chlorellales</taxon>
        <taxon>Chlorellaceae</taxon>
        <taxon>Auxenochlorella</taxon>
    </lineage>
</organism>
<dbReference type="PANTHER" id="PTHR47972">
    <property type="entry name" value="KINESIN-LIKE PROTEIN KLP-3"/>
    <property type="match status" value="1"/>
</dbReference>
<feature type="binding site" evidence="7">
    <location>
        <begin position="554"/>
        <end position="561"/>
    </location>
    <ligand>
        <name>ATP</name>
        <dbReference type="ChEBI" id="CHEBI:30616"/>
    </ligand>
</feature>
<evidence type="ECO:0000256" key="9">
    <source>
        <dbReference type="SAM" id="MobiDB-lite"/>
    </source>
</evidence>
<dbReference type="PANTHER" id="PTHR47972:SF28">
    <property type="entry name" value="KINESIN-LIKE PROTEIN KLP-3"/>
    <property type="match status" value="1"/>
</dbReference>
<feature type="compositionally biased region" description="Low complexity" evidence="9">
    <location>
        <begin position="999"/>
        <end position="1018"/>
    </location>
</feature>
<evidence type="ECO:0000256" key="4">
    <source>
        <dbReference type="ARBA" id="ARBA00022840"/>
    </source>
</evidence>
<dbReference type="SMART" id="SM00129">
    <property type="entry name" value="KISc"/>
    <property type="match status" value="1"/>
</dbReference>
<keyword evidence="2" id="KW-0493">Microtubule</keyword>
<feature type="region of interest" description="Disordered" evidence="9">
    <location>
        <begin position="966"/>
        <end position="1095"/>
    </location>
</feature>
<dbReference type="PROSITE" id="PS50067">
    <property type="entry name" value="KINESIN_MOTOR_2"/>
    <property type="match status" value="1"/>
</dbReference>
<reference evidence="12" key="1">
    <citation type="submission" date="2015-08" db="EMBL/GenBank/DDBJ databases">
        <authorList>
            <person name="Babu N.S."/>
            <person name="Beckwith C.J."/>
            <person name="Beseler K.G."/>
            <person name="Brison A."/>
            <person name="Carone J.V."/>
            <person name="Caskin T.P."/>
            <person name="Diamond M."/>
            <person name="Durham M.E."/>
            <person name="Foxe J.M."/>
            <person name="Go M."/>
            <person name="Henderson B.A."/>
            <person name="Jones I.B."/>
            <person name="McGettigan J.A."/>
            <person name="Micheletti S.J."/>
            <person name="Nasrallah M.E."/>
            <person name="Ortiz D."/>
            <person name="Piller C.R."/>
            <person name="Privatt S.R."/>
            <person name="Schneider S.L."/>
            <person name="Sharp S."/>
            <person name="Smith T.C."/>
            <person name="Stanton J.D."/>
            <person name="Ullery H.E."/>
            <person name="Wilson R.J."/>
            <person name="Serrano M.G."/>
            <person name="Buck G."/>
            <person name="Lee V."/>
            <person name="Wang Y."/>
            <person name="Carvalho R."/>
            <person name="Voegtly L."/>
            <person name="Shi R."/>
            <person name="Duckworth R."/>
            <person name="Johnson A."/>
            <person name="Loviza R."/>
            <person name="Walstead R."/>
            <person name="Shah Z."/>
            <person name="Kiflezghi M."/>
            <person name="Wade K."/>
            <person name="Ball S.L."/>
            <person name="Bradley K.W."/>
            <person name="Asai D.J."/>
            <person name="Bowman C.A."/>
            <person name="Russell D.A."/>
            <person name="Pope W.H."/>
            <person name="Jacobs-Sera D."/>
            <person name="Hendrix R.W."/>
            <person name="Hatfull G.F."/>
        </authorList>
    </citation>
    <scope>NUCLEOTIDE SEQUENCE</scope>
</reference>
<dbReference type="CDD" id="cd21203">
    <property type="entry name" value="CH_AtKIN14-like"/>
    <property type="match status" value="1"/>
</dbReference>
<evidence type="ECO:0000256" key="3">
    <source>
        <dbReference type="ARBA" id="ARBA00022741"/>
    </source>
</evidence>
<feature type="region of interest" description="Disordered" evidence="9">
    <location>
        <begin position="262"/>
        <end position="286"/>
    </location>
</feature>
<evidence type="ECO:0000313" key="12">
    <source>
        <dbReference type="EMBL" id="JAT68680.1"/>
    </source>
</evidence>
<dbReference type="Gene3D" id="3.40.850.10">
    <property type="entry name" value="Kinesin motor domain"/>
    <property type="match status" value="1"/>
</dbReference>
<feature type="domain" description="Calponin-homology (CH)" evidence="10">
    <location>
        <begin position="48"/>
        <end position="166"/>
    </location>
</feature>
<evidence type="ECO:0000256" key="6">
    <source>
        <dbReference type="ARBA" id="ARBA00023175"/>
    </source>
</evidence>
<dbReference type="GO" id="GO:0005524">
    <property type="term" value="F:ATP binding"/>
    <property type="evidence" value="ECO:0007669"/>
    <property type="project" value="UniProtKB-UniRule"/>
</dbReference>
<evidence type="ECO:0008006" key="13">
    <source>
        <dbReference type="Google" id="ProtNLM"/>
    </source>
</evidence>
<dbReference type="SUPFAM" id="SSF47576">
    <property type="entry name" value="Calponin-homology domain, CH-domain"/>
    <property type="match status" value="1"/>
</dbReference>
<dbReference type="GO" id="GO:0008017">
    <property type="term" value="F:microtubule binding"/>
    <property type="evidence" value="ECO:0007669"/>
    <property type="project" value="InterPro"/>
</dbReference>
<evidence type="ECO:0000256" key="8">
    <source>
        <dbReference type="SAM" id="Coils"/>
    </source>
</evidence>
<dbReference type="InterPro" id="IPR027417">
    <property type="entry name" value="P-loop_NTPase"/>
</dbReference>
<protein>
    <recommendedName>
        <fullName evidence="13">Kinesin-4</fullName>
    </recommendedName>
</protein>
<evidence type="ECO:0000256" key="7">
    <source>
        <dbReference type="PROSITE-ProRule" id="PRU00283"/>
    </source>
</evidence>
<dbReference type="InterPro" id="IPR036961">
    <property type="entry name" value="Kinesin_motor_dom_sf"/>
</dbReference>
<keyword evidence="6 7" id="KW-0505">Motor protein</keyword>
<proteinExistence type="inferred from homology"/>
<dbReference type="EMBL" id="GDKF01009942">
    <property type="protein sequence ID" value="JAT68680.1"/>
    <property type="molecule type" value="Transcribed_RNA"/>
</dbReference>
<dbReference type="SUPFAM" id="SSF52540">
    <property type="entry name" value="P-loop containing nucleoside triphosphate hydrolases"/>
    <property type="match status" value="1"/>
</dbReference>
<dbReference type="InterPro" id="IPR001715">
    <property type="entry name" value="CH_dom"/>
</dbReference>
<keyword evidence="4 7" id="KW-0067">ATP-binding</keyword>
<keyword evidence="3 7" id="KW-0547">Nucleotide-binding</keyword>
<feature type="domain" description="Kinesin motor" evidence="11">
    <location>
        <begin position="474"/>
        <end position="801"/>
    </location>
</feature>
<sequence>MASHTSPLTALVVPEPSDAGTPGFGWSSPSPSQSSGGNHIESRAQRAASKRRAASEWIGMALGVSVPHETDQAFRRALADGVTLCRLVNWLRPGSIPKVVEAMPDGSGTPSHATGDVIQTFENVTNFIRVARDLTGETFSARDLEEGGEERPGVAGCILGLRDLAAGRTPPGPRSSPGPWSTPGGQGLPPLPSPASGARASAGAGPGQAAPRPTPPPRPGFSFTPAAAQLVAKHGLAAAAADAPDGLNHLMRSCTHMLRSRMGLGASSPAPDAGPRRGDEAEAGSTQAPVPAYALDAVGPVLESVLSNLTSEYEKRLLAKDQEFKLAQEAQERMRRQITRLQAEMGGWRAQAQEAREAQARAASAREGPAAPDTAGAGIAREAAAMDRAELEAARADVEAARAEAATTAARLAEAEAALLGAQAAASARAAAAEAELAGLRDRLAAFEGLQARYDAVAAQNRALYNAVQDARGALRVYCRVRPAGATGDAGASVVEPGPDGALGVYSARHGRWHHFRFDAVFGQSADQEEVYAETAPLVRSVLDGYNVCIFAYGQTGSGKTHTMSGTDVGRLSGRGVNYRTLDDLFALRTERAADARYAIRVQLLEIYNETLRDLLVEGAAAGGQARSLALNNTARSGVNVPDATQVTVECTEDVLRVMELGARNRAVAETRMNERSSRSHQVLTILVEGEGLNTRARTHACLHLIDLAGSERIGKSGAEGQQLVEAQHINKSLSALGNVMHALASKSAHIPFRDSKLTQLLQDSLAGQAKTMMFVHVAPEASSLSETLSTLNFGKGVTEITLGAARKNTEPGAVFEARDAAGRHEREAAAARVALAERSARCQELEGEVEALHLALAAANRMAAEGRAAAAAERSGGEGAGGIPAFRPATGEAPAGCRAAEAGPGAAPVLAGEPGSAPVPSAAPGPARTAASAPPPPEGLGKAAAGRMLPAMAKLNLGGLIEGEGSPASQASGRSPLLAGAGSRVSRIPGLTPPPATARPARSSPSSTSSIPRPMSARGQSGESRRASLTGDGGPGPLPSSRLSSGQSVAPRVDTGRGAGVRAAPGAPLASRTSSGGSVMAPLSSRTSSSRRWA</sequence>
<feature type="compositionally biased region" description="Low complexity" evidence="9">
    <location>
        <begin position="194"/>
        <end position="211"/>
    </location>
</feature>
<feature type="coiled-coil region" evidence="8">
    <location>
        <begin position="324"/>
        <end position="358"/>
    </location>
</feature>
<feature type="region of interest" description="Disordered" evidence="9">
    <location>
        <begin position="1"/>
        <end position="48"/>
    </location>
</feature>
<evidence type="ECO:0000259" key="10">
    <source>
        <dbReference type="PROSITE" id="PS50021"/>
    </source>
</evidence>
<feature type="coiled-coil region" evidence="8">
    <location>
        <begin position="384"/>
        <end position="450"/>
    </location>
</feature>
<dbReference type="Gene3D" id="1.10.418.10">
    <property type="entry name" value="Calponin-like domain"/>
    <property type="match status" value="1"/>
</dbReference>
<dbReference type="GO" id="GO:0007018">
    <property type="term" value="P:microtubule-based movement"/>
    <property type="evidence" value="ECO:0007669"/>
    <property type="project" value="InterPro"/>
</dbReference>
<dbReference type="Pfam" id="PF00307">
    <property type="entry name" value="CH"/>
    <property type="match status" value="1"/>
</dbReference>
<evidence type="ECO:0000259" key="11">
    <source>
        <dbReference type="PROSITE" id="PS50067"/>
    </source>
</evidence>
<keyword evidence="5 8" id="KW-0175">Coiled coil</keyword>